<gene>
    <name evidence="7" type="ORF">Gasu_41560</name>
</gene>
<evidence type="ECO:0000256" key="2">
    <source>
        <dbReference type="ARBA" id="ARBA00006528"/>
    </source>
</evidence>
<dbReference type="GO" id="GO:0016020">
    <property type="term" value="C:membrane"/>
    <property type="evidence" value="ECO:0007669"/>
    <property type="project" value="UniProtKB-SubCell"/>
</dbReference>
<feature type="transmembrane region" description="Helical" evidence="6">
    <location>
        <begin position="316"/>
        <end position="335"/>
    </location>
</feature>
<dbReference type="OMA" id="WGNGLRM"/>
<dbReference type="Gramene" id="EME28308">
    <property type="protein sequence ID" value="EME28308"/>
    <property type="gene ID" value="Gasu_41560"/>
</dbReference>
<dbReference type="AlphaFoldDB" id="M2XXF4"/>
<dbReference type="InterPro" id="IPR038770">
    <property type="entry name" value="Na+/solute_symporter_sf"/>
</dbReference>
<evidence type="ECO:0000256" key="4">
    <source>
        <dbReference type="ARBA" id="ARBA00022989"/>
    </source>
</evidence>
<dbReference type="GeneID" id="17087158"/>
<dbReference type="InterPro" id="IPR002657">
    <property type="entry name" value="BilAc:Na_symport/Acr3"/>
</dbReference>
<dbReference type="PANTHER" id="PTHR10361:SF30">
    <property type="entry name" value="SODIUM_METABOLITE COTRANSPORTER BASS6, CHLOROPLASTIC-RELATED"/>
    <property type="match status" value="1"/>
</dbReference>
<feature type="transmembrane region" description="Helical" evidence="6">
    <location>
        <begin position="131"/>
        <end position="149"/>
    </location>
</feature>
<dbReference type="InterPro" id="IPR004710">
    <property type="entry name" value="Bilac:Na_transpt"/>
</dbReference>
<keyword evidence="8" id="KW-1185">Reference proteome</keyword>
<feature type="transmembrane region" description="Helical" evidence="6">
    <location>
        <begin position="217"/>
        <end position="238"/>
    </location>
</feature>
<feature type="transmembrane region" description="Helical" evidence="6">
    <location>
        <begin position="161"/>
        <end position="181"/>
    </location>
</feature>
<dbReference type="STRING" id="130081.M2XXF4"/>
<comment type="subcellular location">
    <subcellularLocation>
        <location evidence="1">Membrane</location>
        <topology evidence="1">Multi-pass membrane protein</topology>
    </subcellularLocation>
</comment>
<sequence>MRDLTAFPRHVLGFTFQVSIQRKLWTTTQSSFKGTHRLNRISNTIIPRRLNFLVGSPVETNCGVHYFSFLEFFMSSEGSQKKDKRPFFAASFQLYKQLTNRATLLYPIWTLTASLLALFRPSLFNRISSQSISWALSVLMFSVGSTLSLKDFVPVLKSPLPVLLGFIGCYILMPFLSVFISRFCGFHYEYYAGMILLGCVSGGQASNLSTYIAKGDVALSVAMTTISTLASVFMLPTLSKLFLGTVIPISVVELSKSTAEVVLAPILLGMFLHSCFPKLMYVLEPALPLVGVVATMYCVVGALSKVQNLILNSAGVLFLPVMLLHFVGGIAGYYIPKCLGLNEKVCRTLSIETCFKSPALSYVLAIKHFSAFGVRMPSAVSILVLAPLAAFYSVILRFLSVKIEDN</sequence>
<name>M2XXF4_GALSU</name>
<keyword evidence="5 6" id="KW-0472">Membrane</keyword>
<dbReference type="Gene3D" id="1.20.1530.20">
    <property type="match status" value="1"/>
</dbReference>
<proteinExistence type="inferred from homology"/>
<dbReference type="KEGG" id="gsl:Gasu_41560"/>
<reference evidence="8" key="1">
    <citation type="journal article" date="2013" name="Science">
        <title>Gene transfer from bacteria and archaea facilitated evolution of an extremophilic eukaryote.</title>
        <authorList>
            <person name="Schonknecht G."/>
            <person name="Chen W.H."/>
            <person name="Ternes C.M."/>
            <person name="Barbier G.G."/>
            <person name="Shrestha R.P."/>
            <person name="Stanke M."/>
            <person name="Brautigam A."/>
            <person name="Baker B.J."/>
            <person name="Banfield J.F."/>
            <person name="Garavito R.M."/>
            <person name="Carr K."/>
            <person name="Wilkerson C."/>
            <person name="Rensing S.A."/>
            <person name="Gagneul D."/>
            <person name="Dickenson N.E."/>
            <person name="Oesterhelt C."/>
            <person name="Lercher M.J."/>
            <person name="Weber A.P."/>
        </authorList>
    </citation>
    <scope>NUCLEOTIDE SEQUENCE [LARGE SCALE GENOMIC DNA]</scope>
    <source>
        <strain evidence="8">074W</strain>
    </source>
</reference>
<dbReference type="PANTHER" id="PTHR10361">
    <property type="entry name" value="SODIUM-BILE ACID COTRANSPORTER"/>
    <property type="match status" value="1"/>
</dbReference>
<keyword evidence="4 6" id="KW-1133">Transmembrane helix</keyword>
<evidence type="ECO:0000256" key="3">
    <source>
        <dbReference type="ARBA" id="ARBA00022692"/>
    </source>
</evidence>
<organism evidence="7 8">
    <name type="scientific">Galdieria sulphuraria</name>
    <name type="common">Red alga</name>
    <dbReference type="NCBI Taxonomy" id="130081"/>
    <lineage>
        <taxon>Eukaryota</taxon>
        <taxon>Rhodophyta</taxon>
        <taxon>Bangiophyceae</taxon>
        <taxon>Galdieriales</taxon>
        <taxon>Galdieriaceae</taxon>
        <taxon>Galdieria</taxon>
    </lineage>
</organism>
<dbReference type="OrthoDB" id="203097at2759"/>
<dbReference type="Proteomes" id="UP000030680">
    <property type="component" value="Unassembled WGS sequence"/>
</dbReference>
<evidence type="ECO:0000256" key="1">
    <source>
        <dbReference type="ARBA" id="ARBA00004141"/>
    </source>
</evidence>
<dbReference type="Pfam" id="PF01758">
    <property type="entry name" value="SBF"/>
    <property type="match status" value="1"/>
</dbReference>
<accession>M2XXF4</accession>
<evidence type="ECO:0000256" key="6">
    <source>
        <dbReference type="SAM" id="Phobius"/>
    </source>
</evidence>
<feature type="transmembrane region" description="Helical" evidence="6">
    <location>
        <begin position="286"/>
        <end position="304"/>
    </location>
</feature>
<evidence type="ECO:0000313" key="7">
    <source>
        <dbReference type="EMBL" id="EME28308.1"/>
    </source>
</evidence>
<comment type="similarity">
    <text evidence="2">Belongs to the bile acid:sodium symporter (BASS) (TC 2.A.28) family.</text>
</comment>
<dbReference type="EMBL" id="KB454521">
    <property type="protein sequence ID" value="EME28308.1"/>
    <property type="molecule type" value="Genomic_DNA"/>
</dbReference>
<protein>
    <submittedName>
        <fullName evidence="7">Bile acid:Na+ symporter, BASS family</fullName>
    </submittedName>
</protein>
<keyword evidence="3 6" id="KW-0812">Transmembrane</keyword>
<feature type="transmembrane region" description="Helical" evidence="6">
    <location>
        <begin position="102"/>
        <end position="119"/>
    </location>
</feature>
<feature type="transmembrane region" description="Helical" evidence="6">
    <location>
        <begin position="379"/>
        <end position="399"/>
    </location>
</feature>
<evidence type="ECO:0000256" key="5">
    <source>
        <dbReference type="ARBA" id="ARBA00023136"/>
    </source>
</evidence>
<evidence type="ECO:0000313" key="8">
    <source>
        <dbReference type="Proteomes" id="UP000030680"/>
    </source>
</evidence>
<dbReference type="RefSeq" id="XP_005704828.1">
    <property type="nucleotide sequence ID" value="XM_005704771.1"/>
</dbReference>
<dbReference type="eggNOG" id="KOG2718">
    <property type="taxonomic scope" value="Eukaryota"/>
</dbReference>